<feature type="signal peptide" evidence="3">
    <location>
        <begin position="1"/>
        <end position="27"/>
    </location>
</feature>
<organism evidence="6 7">
    <name type="scientific">Corynebacterium urogenitale</name>
    <dbReference type="NCBI Taxonomy" id="2487892"/>
    <lineage>
        <taxon>Bacteria</taxon>
        <taxon>Bacillati</taxon>
        <taxon>Actinomycetota</taxon>
        <taxon>Actinomycetes</taxon>
        <taxon>Mycobacteriales</taxon>
        <taxon>Corynebacteriaceae</taxon>
        <taxon>Corynebacterium</taxon>
    </lineage>
</organism>
<reference evidence="7" key="1">
    <citation type="submission" date="2019-10" db="EMBL/GenBank/DDBJ databases">
        <title>Complete genome sequence of Corynebacterium urogenitalis DSM 108747, isolated from the genital tract of a cow.</title>
        <authorList>
            <person name="Ruckert C."/>
            <person name="Ballas P."/>
            <person name="Wagener K."/>
            <person name="Drillich M."/>
            <person name="Kaempfer P."/>
            <person name="Busse H.-J."/>
            <person name="Ehling-Schulz M."/>
        </authorList>
    </citation>
    <scope>NUCLEOTIDE SEQUENCE [LARGE SCALE GENOMIC DNA]</scope>
    <source>
        <strain evidence="7">LMM 1652</strain>
    </source>
</reference>
<proteinExistence type="predicted"/>
<evidence type="ECO:0000259" key="5">
    <source>
        <dbReference type="Pfam" id="PF16656"/>
    </source>
</evidence>
<dbReference type="InterPro" id="IPR015914">
    <property type="entry name" value="PAPs_N"/>
</dbReference>
<dbReference type="SUPFAM" id="SSF49363">
    <property type="entry name" value="Purple acid phosphatase, N-terminal domain"/>
    <property type="match status" value="1"/>
</dbReference>
<dbReference type="Gene3D" id="3.60.21.10">
    <property type="match status" value="1"/>
</dbReference>
<accession>A0A5J6Z7W1</accession>
<dbReference type="OrthoDB" id="9804511at2"/>
<feature type="chain" id="PRO_5038496190" evidence="3">
    <location>
        <begin position="28"/>
        <end position="481"/>
    </location>
</feature>
<dbReference type="GO" id="GO:0003993">
    <property type="term" value="F:acid phosphatase activity"/>
    <property type="evidence" value="ECO:0007669"/>
    <property type="project" value="InterPro"/>
</dbReference>
<feature type="region of interest" description="Disordered" evidence="2">
    <location>
        <begin position="441"/>
        <end position="481"/>
    </location>
</feature>
<dbReference type="InterPro" id="IPR029052">
    <property type="entry name" value="Metallo-depent_PP-like"/>
</dbReference>
<dbReference type="KEGG" id="cuo:CUROG_08280"/>
<feature type="domain" description="Calcineurin-like phosphoesterase" evidence="4">
    <location>
        <begin position="141"/>
        <end position="324"/>
    </location>
</feature>
<dbReference type="EMBL" id="CP045032">
    <property type="protein sequence ID" value="QFQ03004.1"/>
    <property type="molecule type" value="Genomic_DNA"/>
</dbReference>
<name>A0A5J6Z7W1_9CORY</name>
<feature type="domain" description="Purple acid phosphatase N-terminal" evidence="5">
    <location>
        <begin position="38"/>
        <end position="132"/>
    </location>
</feature>
<dbReference type="PANTHER" id="PTHR45867:SF3">
    <property type="entry name" value="ACID PHOSPHATASE TYPE 7"/>
    <property type="match status" value="1"/>
</dbReference>
<dbReference type="AlphaFoldDB" id="A0A5J6Z7W1"/>
<dbReference type="Gene3D" id="2.60.40.380">
    <property type="entry name" value="Purple acid phosphatase-like, N-terminal"/>
    <property type="match status" value="1"/>
</dbReference>
<dbReference type="InterPro" id="IPR004843">
    <property type="entry name" value="Calcineurin-like_PHP"/>
</dbReference>
<dbReference type="InterPro" id="IPR008963">
    <property type="entry name" value="Purple_acid_Pase-like_N"/>
</dbReference>
<gene>
    <name evidence="6" type="ORF">CUROG_08280</name>
</gene>
<evidence type="ECO:0000256" key="3">
    <source>
        <dbReference type="SAM" id="SignalP"/>
    </source>
</evidence>
<evidence type="ECO:0000259" key="4">
    <source>
        <dbReference type="Pfam" id="PF00149"/>
    </source>
</evidence>
<protein>
    <submittedName>
        <fullName evidence="6">Calcineurin-like phosphoesterase</fullName>
    </submittedName>
</protein>
<dbReference type="Proteomes" id="UP000326711">
    <property type="component" value="Chromosome"/>
</dbReference>
<dbReference type="PANTHER" id="PTHR45867">
    <property type="entry name" value="PURPLE ACID PHOSPHATASE"/>
    <property type="match status" value="1"/>
</dbReference>
<dbReference type="Pfam" id="PF16656">
    <property type="entry name" value="Pur_ac_phosph_N"/>
    <property type="match status" value="1"/>
</dbReference>
<dbReference type="SUPFAM" id="SSF56300">
    <property type="entry name" value="Metallo-dependent phosphatases"/>
    <property type="match status" value="1"/>
</dbReference>
<feature type="compositionally biased region" description="Low complexity" evidence="2">
    <location>
        <begin position="458"/>
        <end position="481"/>
    </location>
</feature>
<dbReference type="RefSeq" id="WP_151903300.1">
    <property type="nucleotide sequence ID" value="NZ_CP045032.1"/>
</dbReference>
<keyword evidence="1 3" id="KW-0732">Signal</keyword>
<sequence precursor="true">MNRRLITMTTALAVGLTTATAAPIAVAQEASANTDATDIIISPGSDETQINLAWRTSSLNPSAEFVQWAPSAAIVDGAFPKDASTSEATRRLGGAADYHNAATITGLKENTEYSYRLGSDERGWSQVHTFDTESFGDDWNFLFVGDPQVGASGNRDKDTEGWLAATKAATAQFPDSSLLHSGGDQVNIAVSRNEYTSFFSNPTLRELPTSVVRGNHEKGGSLYDRMYNMPNGSNDNYWYEHNNALFVSLDSNNSDIEAHKTFLRETISAHGADKDWIILSFHHAPYSQGTHHDDGNLTPLREELAPTISELGVDAVLSGHDHIYTRSHLMNGNEPVLPTEGATGAERAGKPGDVLHPKKGEALYITGSSSSGSKFYDFMAKDGTRIKDATVEDTFAQDQPLDSTAWWNQDRTPDYTNIQVTPEKLTLTTYNVADNSVVDEVTLAKGASDEPEQDDSSSEGSDVLAGSDDLSSGSSSDLFLR</sequence>
<evidence type="ECO:0000313" key="7">
    <source>
        <dbReference type="Proteomes" id="UP000326711"/>
    </source>
</evidence>
<evidence type="ECO:0000256" key="1">
    <source>
        <dbReference type="ARBA" id="ARBA00022729"/>
    </source>
</evidence>
<dbReference type="GO" id="GO:0046872">
    <property type="term" value="F:metal ion binding"/>
    <property type="evidence" value="ECO:0007669"/>
    <property type="project" value="InterPro"/>
</dbReference>
<keyword evidence="7" id="KW-1185">Reference proteome</keyword>
<dbReference type="Pfam" id="PF00149">
    <property type="entry name" value="Metallophos"/>
    <property type="match status" value="1"/>
</dbReference>
<evidence type="ECO:0000256" key="2">
    <source>
        <dbReference type="SAM" id="MobiDB-lite"/>
    </source>
</evidence>
<evidence type="ECO:0000313" key="6">
    <source>
        <dbReference type="EMBL" id="QFQ03004.1"/>
    </source>
</evidence>